<dbReference type="EC" id="2.3.2.27" evidence="2"/>
<evidence type="ECO:0000313" key="12">
    <source>
        <dbReference type="Proteomes" id="UP001345219"/>
    </source>
</evidence>
<keyword evidence="6" id="KW-0833">Ubl conjugation pathway</keyword>
<dbReference type="Gene3D" id="3.30.40.10">
    <property type="entry name" value="Zinc/RING finger domain, C3HC4 (zinc finger)"/>
    <property type="match status" value="1"/>
</dbReference>
<evidence type="ECO:0000259" key="10">
    <source>
        <dbReference type="PROSITE" id="PS50089"/>
    </source>
</evidence>
<evidence type="ECO:0000256" key="1">
    <source>
        <dbReference type="ARBA" id="ARBA00000900"/>
    </source>
</evidence>
<dbReference type="SMART" id="SM00184">
    <property type="entry name" value="RING"/>
    <property type="match status" value="1"/>
</dbReference>
<dbReference type="Proteomes" id="UP001345219">
    <property type="component" value="Chromosome 21"/>
</dbReference>
<protein>
    <recommendedName>
        <fullName evidence="2">RING-type E3 ubiquitin transferase</fullName>
        <ecNumber evidence="2">2.3.2.27</ecNumber>
    </recommendedName>
</protein>
<evidence type="ECO:0000256" key="5">
    <source>
        <dbReference type="ARBA" id="ARBA00022771"/>
    </source>
</evidence>
<dbReference type="EMBL" id="JAXIOK010000018">
    <property type="protein sequence ID" value="KAK4750128.1"/>
    <property type="molecule type" value="Genomic_DNA"/>
</dbReference>
<dbReference type="PANTHER" id="PTHR46463">
    <property type="entry name" value="ZINC FINGER, RING/FYVE/PHD-TYPE"/>
    <property type="match status" value="1"/>
</dbReference>
<keyword evidence="5 8" id="KW-0863">Zinc-finger</keyword>
<gene>
    <name evidence="11" type="ORF">SAY87_027577</name>
</gene>
<comment type="caution">
    <text evidence="11">The sequence shown here is derived from an EMBL/GenBank/DDBJ whole genome shotgun (WGS) entry which is preliminary data.</text>
</comment>
<dbReference type="SUPFAM" id="SSF57850">
    <property type="entry name" value="RING/U-box"/>
    <property type="match status" value="1"/>
</dbReference>
<dbReference type="PROSITE" id="PS50089">
    <property type="entry name" value="ZF_RING_2"/>
    <property type="match status" value="1"/>
</dbReference>
<keyword evidence="7" id="KW-0862">Zinc</keyword>
<evidence type="ECO:0000256" key="2">
    <source>
        <dbReference type="ARBA" id="ARBA00012483"/>
    </source>
</evidence>
<comment type="catalytic activity">
    <reaction evidence="1">
        <text>S-ubiquitinyl-[E2 ubiquitin-conjugating enzyme]-L-cysteine + [acceptor protein]-L-lysine = [E2 ubiquitin-conjugating enzyme]-L-cysteine + N(6)-ubiquitinyl-[acceptor protein]-L-lysine.</text>
        <dbReference type="EC" id="2.3.2.27"/>
    </reaction>
</comment>
<evidence type="ECO:0000256" key="3">
    <source>
        <dbReference type="ARBA" id="ARBA00022679"/>
    </source>
</evidence>
<proteinExistence type="predicted"/>
<name>A0AAN7JMN8_9MYRT</name>
<evidence type="ECO:0000256" key="4">
    <source>
        <dbReference type="ARBA" id="ARBA00022723"/>
    </source>
</evidence>
<evidence type="ECO:0000256" key="6">
    <source>
        <dbReference type="ARBA" id="ARBA00022786"/>
    </source>
</evidence>
<evidence type="ECO:0000256" key="8">
    <source>
        <dbReference type="PROSITE-ProRule" id="PRU00175"/>
    </source>
</evidence>
<feature type="region of interest" description="Disordered" evidence="9">
    <location>
        <begin position="294"/>
        <end position="352"/>
    </location>
</feature>
<dbReference type="GO" id="GO:0008270">
    <property type="term" value="F:zinc ion binding"/>
    <property type="evidence" value="ECO:0007669"/>
    <property type="project" value="UniProtKB-KW"/>
</dbReference>
<dbReference type="PANTHER" id="PTHR46463:SF16">
    <property type="entry name" value="E3 UBIQUITIN-PROTEIN LIGASE RHF1A"/>
    <property type="match status" value="1"/>
</dbReference>
<feature type="domain" description="RING-type" evidence="10">
    <location>
        <begin position="35"/>
        <end position="75"/>
    </location>
</feature>
<dbReference type="InterPro" id="IPR013083">
    <property type="entry name" value="Znf_RING/FYVE/PHD"/>
</dbReference>
<dbReference type="InterPro" id="IPR001841">
    <property type="entry name" value="Znf_RING"/>
</dbReference>
<evidence type="ECO:0000313" key="11">
    <source>
        <dbReference type="EMBL" id="KAK4750128.1"/>
    </source>
</evidence>
<evidence type="ECO:0000256" key="9">
    <source>
        <dbReference type="SAM" id="MobiDB-lite"/>
    </source>
</evidence>
<reference evidence="11 12" key="1">
    <citation type="journal article" date="2023" name="Hortic Res">
        <title>Pangenome of water caltrop reveals structural variations and asymmetric subgenome divergence after allopolyploidization.</title>
        <authorList>
            <person name="Zhang X."/>
            <person name="Chen Y."/>
            <person name="Wang L."/>
            <person name="Yuan Y."/>
            <person name="Fang M."/>
            <person name="Shi L."/>
            <person name="Lu R."/>
            <person name="Comes H.P."/>
            <person name="Ma Y."/>
            <person name="Chen Y."/>
            <person name="Huang G."/>
            <person name="Zhou Y."/>
            <person name="Zheng Z."/>
            <person name="Qiu Y."/>
        </authorList>
    </citation>
    <scope>NUCLEOTIDE SEQUENCE [LARGE SCALE GENOMIC DNA]</scope>
    <source>
        <tissue evidence="11">Roots</tissue>
    </source>
</reference>
<keyword evidence="3" id="KW-0808">Transferase</keyword>
<keyword evidence="4" id="KW-0479">Metal-binding</keyword>
<accession>A0AAN7JMN8</accession>
<evidence type="ECO:0000256" key="7">
    <source>
        <dbReference type="ARBA" id="ARBA00022833"/>
    </source>
</evidence>
<dbReference type="GO" id="GO:0061630">
    <property type="term" value="F:ubiquitin protein ligase activity"/>
    <property type="evidence" value="ECO:0007669"/>
    <property type="project" value="UniProtKB-EC"/>
</dbReference>
<dbReference type="AlphaFoldDB" id="A0AAN7JMN8"/>
<organism evidence="11 12">
    <name type="scientific">Trapa incisa</name>
    <dbReference type="NCBI Taxonomy" id="236973"/>
    <lineage>
        <taxon>Eukaryota</taxon>
        <taxon>Viridiplantae</taxon>
        <taxon>Streptophyta</taxon>
        <taxon>Embryophyta</taxon>
        <taxon>Tracheophyta</taxon>
        <taxon>Spermatophyta</taxon>
        <taxon>Magnoliopsida</taxon>
        <taxon>eudicotyledons</taxon>
        <taxon>Gunneridae</taxon>
        <taxon>Pentapetalae</taxon>
        <taxon>rosids</taxon>
        <taxon>malvids</taxon>
        <taxon>Myrtales</taxon>
        <taxon>Lythraceae</taxon>
        <taxon>Trapa</taxon>
    </lineage>
</organism>
<dbReference type="Pfam" id="PF13639">
    <property type="entry name" value="zf-RING_2"/>
    <property type="match status" value="1"/>
</dbReference>
<keyword evidence="12" id="KW-1185">Reference proteome</keyword>
<sequence length="352" mass="38336">MDSVSSTLYATEKPVGFGDSSSVPAADGDVFEDSCSICLEPFTAEDPSTVTNCKHEYHLQCILEWSQRSKECPICWRILTLEDPNCQELVDAVEGERSARSGVSMMAPSGILSDAPLELDFDESAMQRIAAVLSRNHDVRPREGGSIGPRPSDSRAFRSWVDFPGSRHAYEANEEDRSRIHIQSSTGDSVNSEMPIPLMQSYPPSPVPPAFAQSSQAMQGPFSFENSSFSESLRSKFSSASARYKESISKSTRSLKEKILASNSVKELRMGVQREMSAGFSRLIDRLDLSLKQTGTSESVPGSDDASEKSPVNGRATQEGPANYDSSYPDPEVCDLGTIPGRLEVIPSKGGR</sequence>